<evidence type="ECO:0000313" key="1">
    <source>
        <dbReference type="EMBL" id="KAK1866971.1"/>
    </source>
</evidence>
<dbReference type="EMBL" id="CM020620">
    <property type="protein sequence ID" value="KAK1866971.1"/>
    <property type="molecule type" value="Genomic_DNA"/>
</dbReference>
<keyword evidence="2" id="KW-1185">Reference proteome</keyword>
<organism evidence="1 2">
    <name type="scientific">Pyropia yezoensis</name>
    <name type="common">Susabi-nori</name>
    <name type="synonym">Porphyra yezoensis</name>
    <dbReference type="NCBI Taxonomy" id="2788"/>
    <lineage>
        <taxon>Eukaryota</taxon>
        <taxon>Rhodophyta</taxon>
        <taxon>Bangiophyceae</taxon>
        <taxon>Bangiales</taxon>
        <taxon>Bangiaceae</taxon>
        <taxon>Pyropia</taxon>
    </lineage>
</organism>
<evidence type="ECO:0000313" key="2">
    <source>
        <dbReference type="Proteomes" id="UP000798662"/>
    </source>
</evidence>
<sequence length="295" mass="30786">MLYPPPAAVAARMAAFLNAGRASKAYCIGLNYAAHVSEMKRMGMGSSEAPAAVAPPPAFSPPRPAVATPTLFLKPASSYHWHGIDGPLRVPSNVQWHHEVEVGAILSPTPLAAAGKVPSPTSVGDGRAPFPPAGAHIRKADALSHVLGYTLCLDMTARDVQSAAKDGGKPWTAAKCGDGYLPLATEAVPACDVEVDASGRPALEVVCIVNGVERQRGVGRDWLWDLPSLVSYCSSVCKLEENDLLLTGTPEGVNALVPGDHIEAVLRVTAGGGKGREVRMAFDCVEGEAVGLIRD</sequence>
<accession>A0ACC3C9M3</accession>
<reference evidence="1" key="1">
    <citation type="submission" date="2019-11" db="EMBL/GenBank/DDBJ databases">
        <title>Nori genome reveals adaptations in red seaweeds to the harsh intertidal environment.</title>
        <authorList>
            <person name="Wang D."/>
            <person name="Mao Y."/>
        </authorList>
    </citation>
    <scope>NUCLEOTIDE SEQUENCE</scope>
    <source>
        <tissue evidence="1">Gametophyte</tissue>
    </source>
</reference>
<gene>
    <name evidence="1" type="ORF">I4F81_009483</name>
</gene>
<proteinExistence type="predicted"/>
<dbReference type="Proteomes" id="UP000798662">
    <property type="component" value="Chromosome 3"/>
</dbReference>
<name>A0ACC3C9M3_PYRYE</name>
<comment type="caution">
    <text evidence="1">The sequence shown here is derived from an EMBL/GenBank/DDBJ whole genome shotgun (WGS) entry which is preliminary data.</text>
</comment>
<protein>
    <submittedName>
        <fullName evidence="1">Uncharacterized protein</fullName>
    </submittedName>
</protein>